<protein>
    <submittedName>
        <fullName evidence="1">Uncharacterized protein</fullName>
    </submittedName>
</protein>
<organism evidence="1 2">
    <name type="scientific">Eretmocerus hayati</name>
    <dbReference type="NCBI Taxonomy" id="131215"/>
    <lineage>
        <taxon>Eukaryota</taxon>
        <taxon>Metazoa</taxon>
        <taxon>Ecdysozoa</taxon>
        <taxon>Arthropoda</taxon>
        <taxon>Hexapoda</taxon>
        <taxon>Insecta</taxon>
        <taxon>Pterygota</taxon>
        <taxon>Neoptera</taxon>
        <taxon>Endopterygota</taxon>
        <taxon>Hymenoptera</taxon>
        <taxon>Apocrita</taxon>
        <taxon>Proctotrupomorpha</taxon>
        <taxon>Chalcidoidea</taxon>
        <taxon>Aphelinidae</taxon>
        <taxon>Aphelininae</taxon>
        <taxon>Eretmocerus</taxon>
    </lineage>
</organism>
<dbReference type="EMBL" id="CM056742">
    <property type="protein sequence ID" value="KAJ8678929.1"/>
    <property type="molecule type" value="Genomic_DNA"/>
</dbReference>
<reference evidence="1" key="1">
    <citation type="submission" date="2023-04" db="EMBL/GenBank/DDBJ databases">
        <title>A chromosome-level genome assembly of the parasitoid wasp Eretmocerus hayati.</title>
        <authorList>
            <person name="Zhong Y."/>
            <person name="Liu S."/>
            <person name="Liu Y."/>
        </authorList>
    </citation>
    <scope>NUCLEOTIDE SEQUENCE</scope>
    <source>
        <strain evidence="1">ZJU_SS_LIU_2023</strain>
    </source>
</reference>
<dbReference type="Proteomes" id="UP001239111">
    <property type="component" value="Chromosome 2"/>
</dbReference>
<keyword evidence="2" id="KW-1185">Reference proteome</keyword>
<sequence length="641" mass="72418">MVGTNTKVELKESILRNVEQYIDASVEDAVKLEIAKLDLDAVIKNAVRLELANLNVEAKIQDAVKRELSKMKNYDAQQDDARRRNASSGSTTSPSNPQAGAGIVIEHHEAADGKECERQCSQQELQAVFVENNSQNAGDLLEDIDCRGEIRGQHSQGSQTVTVEHNAVQNASQVTNVQEKSKCQRSQESQTIADQLFSENNTQQDCYSQQSQTQSQLHESQISLYEPSETDYVLSESSQNESQAESVPGKKILPQKQWKKPCQSLLTKMWRNKDSKPFRVKVDEVQHPEYTKIISIPVDLRGIQEDLESDNYKNINDFFADMDRIFANSRKFNPDKKSCIYKQTTRLKRMYDSEKEVILASRKSQTPKKASPAKKSSPKSKVKRKILSSDEENDDDDVKPRAKKLKTRSRIRDAEPSDLEGDDTDSTIDEYEQQSGHRATGRRTRSSTLQTRNKNKKSNLEAYSDTDSESDDDEKSDEEESDSNSSSEESDDENSDSASRTSNEISRGSEAGSLPSVTLTSSEDLNNIKCGDNVSIVARVLSAEEDWIDIPSKDRSETFDLYKFVLTNDDGVQIQCQAWRDMAGKMCRENLRQNRVVTLKRVVARSPYRPEYNGGNMNYVIEIKPFSEVIKEPKKIIVKRG</sequence>
<name>A0ACC2P6M9_9HYME</name>
<evidence type="ECO:0000313" key="2">
    <source>
        <dbReference type="Proteomes" id="UP001239111"/>
    </source>
</evidence>
<evidence type="ECO:0000313" key="1">
    <source>
        <dbReference type="EMBL" id="KAJ8678929.1"/>
    </source>
</evidence>
<comment type="caution">
    <text evidence="1">The sequence shown here is derived from an EMBL/GenBank/DDBJ whole genome shotgun (WGS) entry which is preliminary data.</text>
</comment>
<accession>A0ACC2P6M9</accession>
<proteinExistence type="predicted"/>
<gene>
    <name evidence="1" type="ORF">QAD02_014716</name>
</gene>